<name>A0A511R096_9DEIN</name>
<comment type="caution">
    <text evidence="1">The sequence shown here is derived from an EMBL/GenBank/DDBJ whole genome shotgun (WGS) entry which is preliminary data.</text>
</comment>
<dbReference type="RefSeq" id="WP_147075234.1">
    <property type="nucleotide sequence ID" value="NZ_BJXL01000006.1"/>
</dbReference>
<sequence>MGYTHYWTVRDLDGLEQSLPQIAADLEALRPQLPHLAGPMGKGEASIGPRGLYLNGISPEDCESFILDARRSNYIHTSSGLFGFCKTRRLPYDLAVKAALTLARWHAERAIEVRSDGTVAEWADACRLVERELGYPVDPFFVLGE</sequence>
<dbReference type="OrthoDB" id="30720at2"/>
<dbReference type="EMBL" id="BJXL01000006">
    <property type="protein sequence ID" value="GEM82222.1"/>
    <property type="molecule type" value="Genomic_DNA"/>
</dbReference>
<proteinExistence type="predicted"/>
<evidence type="ECO:0000313" key="2">
    <source>
        <dbReference type="Proteomes" id="UP000321197"/>
    </source>
</evidence>
<dbReference type="Proteomes" id="UP000321197">
    <property type="component" value="Unassembled WGS sequence"/>
</dbReference>
<gene>
    <name evidence="1" type="ORF">MHY01S_03880</name>
</gene>
<organism evidence="1 2">
    <name type="scientific">Meiothermus hypogaeus NBRC 106114</name>
    <dbReference type="NCBI Taxonomy" id="1227553"/>
    <lineage>
        <taxon>Bacteria</taxon>
        <taxon>Thermotogati</taxon>
        <taxon>Deinococcota</taxon>
        <taxon>Deinococci</taxon>
        <taxon>Thermales</taxon>
        <taxon>Thermaceae</taxon>
        <taxon>Meiothermus</taxon>
    </lineage>
</organism>
<reference evidence="1 2" key="1">
    <citation type="submission" date="2019-07" db="EMBL/GenBank/DDBJ databases">
        <title>Whole genome shotgun sequence of Meiothermus hypogaeus NBRC 106114.</title>
        <authorList>
            <person name="Hosoyama A."/>
            <person name="Uohara A."/>
            <person name="Ohji S."/>
            <person name="Ichikawa N."/>
        </authorList>
    </citation>
    <scope>NUCLEOTIDE SEQUENCE [LARGE SCALE GENOMIC DNA]</scope>
    <source>
        <strain evidence="1 2">NBRC 106114</strain>
    </source>
</reference>
<evidence type="ECO:0000313" key="1">
    <source>
        <dbReference type="EMBL" id="GEM82222.1"/>
    </source>
</evidence>
<protein>
    <submittedName>
        <fullName evidence="1">Uncharacterized protein</fullName>
    </submittedName>
</protein>
<accession>A0A511R096</accession>
<dbReference type="AlphaFoldDB" id="A0A511R096"/>